<name>A0A8S2ULV9_9BILA</name>
<reference evidence="1" key="1">
    <citation type="submission" date="2021-02" db="EMBL/GenBank/DDBJ databases">
        <authorList>
            <person name="Nowell W R."/>
        </authorList>
    </citation>
    <scope>NUCLEOTIDE SEQUENCE</scope>
</reference>
<comment type="caution">
    <text evidence="1">The sequence shown here is derived from an EMBL/GenBank/DDBJ whole genome shotgun (WGS) entry which is preliminary data.</text>
</comment>
<sequence>MLVSEHEFLNFNKEKEIEQHALMVQNLNNKSTIDEQAASIVEQEKITDEVFNMREGFFKELEIMFLK</sequence>
<protein>
    <submittedName>
        <fullName evidence="1">Uncharacterized protein</fullName>
    </submittedName>
</protein>
<dbReference type="Proteomes" id="UP000676336">
    <property type="component" value="Unassembled WGS sequence"/>
</dbReference>
<evidence type="ECO:0000313" key="1">
    <source>
        <dbReference type="EMBL" id="CAF4323323.1"/>
    </source>
</evidence>
<dbReference type="EMBL" id="CAJOBI010040795">
    <property type="protein sequence ID" value="CAF4323323.1"/>
    <property type="molecule type" value="Genomic_DNA"/>
</dbReference>
<dbReference type="AlphaFoldDB" id="A0A8S2ULV9"/>
<accession>A0A8S2ULV9</accession>
<proteinExistence type="predicted"/>
<evidence type="ECO:0000313" key="2">
    <source>
        <dbReference type="Proteomes" id="UP000676336"/>
    </source>
</evidence>
<gene>
    <name evidence="1" type="ORF">SMN809_LOCUS27050</name>
</gene>
<feature type="non-terminal residue" evidence="1">
    <location>
        <position position="1"/>
    </location>
</feature>
<organism evidence="1 2">
    <name type="scientific">Rotaria magnacalcarata</name>
    <dbReference type="NCBI Taxonomy" id="392030"/>
    <lineage>
        <taxon>Eukaryota</taxon>
        <taxon>Metazoa</taxon>
        <taxon>Spiralia</taxon>
        <taxon>Gnathifera</taxon>
        <taxon>Rotifera</taxon>
        <taxon>Eurotatoria</taxon>
        <taxon>Bdelloidea</taxon>
        <taxon>Philodinida</taxon>
        <taxon>Philodinidae</taxon>
        <taxon>Rotaria</taxon>
    </lineage>
</organism>